<dbReference type="PROSITE" id="PS50931">
    <property type="entry name" value="HTH_LYSR"/>
    <property type="match status" value="1"/>
</dbReference>
<dbReference type="PRINTS" id="PR00039">
    <property type="entry name" value="HTHLYSR"/>
</dbReference>
<dbReference type="AlphaFoldDB" id="A0A7X1I3P1"/>
<dbReference type="EMBL" id="JACMHY010000007">
    <property type="protein sequence ID" value="MBC2867093.1"/>
    <property type="molecule type" value="Genomic_DNA"/>
</dbReference>
<name>A0A7X1I3P1_9ACTN</name>
<evidence type="ECO:0000313" key="6">
    <source>
        <dbReference type="EMBL" id="MBC2867093.1"/>
    </source>
</evidence>
<evidence type="ECO:0000259" key="5">
    <source>
        <dbReference type="PROSITE" id="PS50931"/>
    </source>
</evidence>
<keyword evidence="3" id="KW-0238">DNA-binding</keyword>
<dbReference type="GO" id="GO:0003677">
    <property type="term" value="F:DNA binding"/>
    <property type="evidence" value="ECO:0007669"/>
    <property type="project" value="UniProtKB-KW"/>
</dbReference>
<gene>
    <name evidence="6" type="ORF">H1R13_19610</name>
</gene>
<dbReference type="PANTHER" id="PTHR30346:SF0">
    <property type="entry name" value="HCA OPERON TRANSCRIPTIONAL ACTIVATOR HCAR"/>
    <property type="match status" value="1"/>
</dbReference>
<dbReference type="Pfam" id="PF03466">
    <property type="entry name" value="LysR_substrate"/>
    <property type="match status" value="1"/>
</dbReference>
<dbReference type="Gene3D" id="3.40.190.10">
    <property type="entry name" value="Periplasmic binding protein-like II"/>
    <property type="match status" value="2"/>
</dbReference>
<organism evidence="6 7">
    <name type="scientific">Streptomyces mexicanus</name>
    <dbReference type="NCBI Taxonomy" id="178566"/>
    <lineage>
        <taxon>Bacteria</taxon>
        <taxon>Bacillati</taxon>
        <taxon>Actinomycetota</taxon>
        <taxon>Actinomycetes</taxon>
        <taxon>Kitasatosporales</taxon>
        <taxon>Streptomycetaceae</taxon>
        <taxon>Streptomyces</taxon>
    </lineage>
</organism>
<reference evidence="6 7" key="1">
    <citation type="submission" date="2020-08" db="EMBL/GenBank/DDBJ databases">
        <title>Whole-Genome Sequence of French Clinical Streptomyces mexicanus Strain Q0842.</title>
        <authorList>
            <person name="Boxberger M."/>
            <person name="La Scola B."/>
        </authorList>
    </citation>
    <scope>NUCLEOTIDE SEQUENCE [LARGE SCALE GENOMIC DNA]</scope>
    <source>
        <strain evidence="6 7">Marseille-Q0842</strain>
    </source>
</reference>
<dbReference type="GO" id="GO:0032993">
    <property type="term" value="C:protein-DNA complex"/>
    <property type="evidence" value="ECO:0007669"/>
    <property type="project" value="TreeGrafter"/>
</dbReference>
<dbReference type="InterPro" id="IPR036388">
    <property type="entry name" value="WH-like_DNA-bd_sf"/>
</dbReference>
<evidence type="ECO:0000256" key="4">
    <source>
        <dbReference type="ARBA" id="ARBA00023163"/>
    </source>
</evidence>
<comment type="similarity">
    <text evidence="1">Belongs to the LysR transcriptional regulatory family.</text>
</comment>
<protein>
    <submittedName>
        <fullName evidence="6">LysR family transcriptional regulator</fullName>
    </submittedName>
</protein>
<keyword evidence="7" id="KW-1185">Reference proteome</keyword>
<dbReference type="GO" id="GO:0003700">
    <property type="term" value="F:DNA-binding transcription factor activity"/>
    <property type="evidence" value="ECO:0007669"/>
    <property type="project" value="InterPro"/>
</dbReference>
<dbReference type="CDD" id="cd08414">
    <property type="entry name" value="PBP2_LTTR_aromatics_like"/>
    <property type="match status" value="1"/>
</dbReference>
<dbReference type="RefSeq" id="WP_185947698.1">
    <property type="nucleotide sequence ID" value="NZ_JACMHY010000007.1"/>
</dbReference>
<sequence>MELRQLRYFVAVAEELHFGRAAERMMIVQSAVSQQVSRLERELGVALFDRTPRRVRLTEAGAAFLPAAREVLAAERRALAAVDRFVAARGTVLRIGTSRGMGERLEKVLEALARQEPGTRVELVSAMPAERLRRVAAGEWDAAFVRGVLEAPEGVRQVPVWQDELVVALPAGHPAARADTLELSALADLPLCLTGRRNNPPLVDLVERACADAGFTPVPGPAHSSLQDTLAALAAGAHGWTVVYAAAARQLRTGRIAFRPVGAAGLSLPTVMAVPASGTERLRPLLDACAEVARNDLDP</sequence>
<evidence type="ECO:0000313" key="7">
    <source>
        <dbReference type="Proteomes" id="UP000517694"/>
    </source>
</evidence>
<keyword evidence="4" id="KW-0804">Transcription</keyword>
<proteinExistence type="inferred from homology"/>
<comment type="caution">
    <text evidence="6">The sequence shown here is derived from an EMBL/GenBank/DDBJ whole genome shotgun (WGS) entry which is preliminary data.</text>
</comment>
<accession>A0A7X1I3P1</accession>
<dbReference type="Gene3D" id="1.10.10.10">
    <property type="entry name" value="Winged helix-like DNA-binding domain superfamily/Winged helix DNA-binding domain"/>
    <property type="match status" value="1"/>
</dbReference>
<dbReference type="SUPFAM" id="SSF53850">
    <property type="entry name" value="Periplasmic binding protein-like II"/>
    <property type="match status" value="1"/>
</dbReference>
<dbReference type="SUPFAM" id="SSF46785">
    <property type="entry name" value="Winged helix' DNA-binding domain"/>
    <property type="match status" value="1"/>
</dbReference>
<dbReference type="Pfam" id="PF00126">
    <property type="entry name" value="HTH_1"/>
    <property type="match status" value="1"/>
</dbReference>
<dbReference type="Proteomes" id="UP000517694">
    <property type="component" value="Unassembled WGS sequence"/>
</dbReference>
<evidence type="ECO:0000256" key="2">
    <source>
        <dbReference type="ARBA" id="ARBA00023015"/>
    </source>
</evidence>
<keyword evidence="2" id="KW-0805">Transcription regulation</keyword>
<dbReference type="InterPro" id="IPR000847">
    <property type="entry name" value="LysR_HTH_N"/>
</dbReference>
<evidence type="ECO:0000256" key="3">
    <source>
        <dbReference type="ARBA" id="ARBA00023125"/>
    </source>
</evidence>
<dbReference type="InterPro" id="IPR005119">
    <property type="entry name" value="LysR_subst-bd"/>
</dbReference>
<dbReference type="InterPro" id="IPR036390">
    <property type="entry name" value="WH_DNA-bd_sf"/>
</dbReference>
<feature type="domain" description="HTH lysR-type" evidence="5">
    <location>
        <begin position="1"/>
        <end position="58"/>
    </location>
</feature>
<dbReference type="FunFam" id="1.10.10.10:FF:000001">
    <property type="entry name" value="LysR family transcriptional regulator"/>
    <property type="match status" value="1"/>
</dbReference>
<dbReference type="PANTHER" id="PTHR30346">
    <property type="entry name" value="TRANSCRIPTIONAL DUAL REGULATOR HCAR-RELATED"/>
    <property type="match status" value="1"/>
</dbReference>
<evidence type="ECO:0000256" key="1">
    <source>
        <dbReference type="ARBA" id="ARBA00009437"/>
    </source>
</evidence>